<evidence type="ECO:0000256" key="2">
    <source>
        <dbReference type="ARBA" id="ARBA00006840"/>
    </source>
</evidence>
<comment type="similarity">
    <text evidence="2 8">Belongs to the tetraspanin (TM4SF) family.</text>
</comment>
<dbReference type="AlphaFoldDB" id="A0A8C5M7P2"/>
<dbReference type="FunFam" id="1.10.1450.10:FF:000005">
    <property type="entry name" value="Tetraspanin"/>
    <property type="match status" value="1"/>
</dbReference>
<dbReference type="Gene3D" id="1.10.1450.10">
    <property type="entry name" value="Tetraspanin"/>
    <property type="match status" value="1"/>
</dbReference>
<organism evidence="9 10">
    <name type="scientific">Leptobrachium leishanense</name>
    <name type="common">Leishan spiny toad</name>
    <dbReference type="NCBI Taxonomy" id="445787"/>
    <lineage>
        <taxon>Eukaryota</taxon>
        <taxon>Metazoa</taxon>
        <taxon>Chordata</taxon>
        <taxon>Craniata</taxon>
        <taxon>Vertebrata</taxon>
        <taxon>Euteleostomi</taxon>
        <taxon>Amphibia</taxon>
        <taxon>Batrachia</taxon>
        <taxon>Anura</taxon>
        <taxon>Pelobatoidea</taxon>
        <taxon>Megophryidae</taxon>
        <taxon>Leptobrachium</taxon>
    </lineage>
</organism>
<feature type="transmembrane region" description="Helical" evidence="8">
    <location>
        <begin position="91"/>
        <end position="116"/>
    </location>
</feature>
<keyword evidence="10" id="KW-1185">Reference proteome</keyword>
<evidence type="ECO:0000256" key="5">
    <source>
        <dbReference type="ARBA" id="ARBA00023136"/>
    </source>
</evidence>
<feature type="transmembrane region" description="Helical" evidence="8">
    <location>
        <begin position="221"/>
        <end position="250"/>
    </location>
</feature>
<evidence type="ECO:0000256" key="1">
    <source>
        <dbReference type="ARBA" id="ARBA00004141"/>
    </source>
</evidence>
<feature type="transmembrane region" description="Helical" evidence="8">
    <location>
        <begin position="21"/>
        <end position="43"/>
    </location>
</feature>
<evidence type="ECO:0000256" key="3">
    <source>
        <dbReference type="ARBA" id="ARBA00022692"/>
    </source>
</evidence>
<dbReference type="Pfam" id="PF00335">
    <property type="entry name" value="Tetraspanin"/>
    <property type="match status" value="1"/>
</dbReference>
<dbReference type="CDD" id="cd03155">
    <property type="entry name" value="CD151_like_LEL"/>
    <property type="match status" value="1"/>
</dbReference>
<evidence type="ECO:0000256" key="8">
    <source>
        <dbReference type="RuleBase" id="RU361218"/>
    </source>
</evidence>
<name>A0A8C5M7P2_9ANUR</name>
<comment type="subcellular location">
    <subcellularLocation>
        <location evidence="1 8">Membrane</location>
        <topology evidence="1 8">Multi-pass membrane protein</topology>
    </subcellularLocation>
</comment>
<dbReference type="PANTHER" id="PTHR19282">
    <property type="entry name" value="TETRASPANIN"/>
    <property type="match status" value="1"/>
</dbReference>
<evidence type="ECO:0000256" key="4">
    <source>
        <dbReference type="ARBA" id="ARBA00022989"/>
    </source>
</evidence>
<dbReference type="PANTHER" id="PTHR19282:SF198">
    <property type="entry name" value="TETRASPANIN-11"/>
    <property type="match status" value="1"/>
</dbReference>
<evidence type="ECO:0000313" key="9">
    <source>
        <dbReference type="Ensembl" id="ENSLLEP00000007954.1"/>
    </source>
</evidence>
<keyword evidence="6" id="KW-0325">Glycoprotein</keyword>
<feature type="disulfide bond" evidence="7">
    <location>
        <begin position="156"/>
        <end position="186"/>
    </location>
</feature>
<dbReference type="InterPro" id="IPR000301">
    <property type="entry name" value="Tetraspanin_animals"/>
</dbReference>
<accession>A0A8C5M7P2</accession>
<keyword evidence="5 8" id="KW-0472">Membrane</keyword>
<evidence type="ECO:0000256" key="7">
    <source>
        <dbReference type="PIRSR" id="PIRSR002419-1"/>
    </source>
</evidence>
<keyword evidence="3 8" id="KW-0812">Transmembrane</keyword>
<feature type="transmembrane region" description="Helical" evidence="8">
    <location>
        <begin position="63"/>
        <end position="84"/>
    </location>
</feature>
<dbReference type="Proteomes" id="UP000694569">
    <property type="component" value="Unplaced"/>
</dbReference>
<dbReference type="InterPro" id="IPR008952">
    <property type="entry name" value="Tetraspanin_EC2_sf"/>
</dbReference>
<protein>
    <recommendedName>
        <fullName evidence="8">Tetraspanin</fullName>
    </recommendedName>
</protein>
<evidence type="ECO:0000256" key="6">
    <source>
        <dbReference type="ARBA" id="ARBA00023180"/>
    </source>
</evidence>
<dbReference type="GeneTree" id="ENSGT00940000161249"/>
<reference evidence="9" key="1">
    <citation type="submission" date="2025-08" db="UniProtKB">
        <authorList>
            <consortium name="Ensembl"/>
        </authorList>
    </citation>
    <scope>IDENTIFICATION</scope>
</reference>
<dbReference type="OrthoDB" id="438211at2759"/>
<dbReference type="InterPro" id="IPR018499">
    <property type="entry name" value="Tetraspanin/Peripherin"/>
</dbReference>
<dbReference type="SUPFAM" id="SSF48652">
    <property type="entry name" value="Tetraspanin"/>
    <property type="match status" value="1"/>
</dbReference>
<dbReference type="PRINTS" id="PR00259">
    <property type="entry name" value="TMFOUR"/>
</dbReference>
<dbReference type="Ensembl" id="ENSLLET00000008275.1">
    <property type="protein sequence ID" value="ENSLLEP00000007954.1"/>
    <property type="gene ID" value="ENSLLEG00000005046.1"/>
</dbReference>
<evidence type="ECO:0000313" key="10">
    <source>
        <dbReference type="Proteomes" id="UP000694569"/>
    </source>
</evidence>
<reference evidence="9" key="2">
    <citation type="submission" date="2025-09" db="UniProtKB">
        <authorList>
            <consortium name="Ensembl"/>
        </authorList>
    </citation>
    <scope>IDENTIFICATION</scope>
</reference>
<dbReference type="GO" id="GO:0005886">
    <property type="term" value="C:plasma membrane"/>
    <property type="evidence" value="ECO:0007669"/>
    <property type="project" value="TreeGrafter"/>
</dbReference>
<keyword evidence="7" id="KW-1015">Disulfide bond</keyword>
<dbReference type="PIRSF" id="PIRSF002419">
    <property type="entry name" value="Tetraspanin"/>
    <property type="match status" value="1"/>
</dbReference>
<keyword evidence="4 8" id="KW-1133">Transmembrane helix</keyword>
<sequence>MGHAYDEEKDDRGTVFLKYLLFLYNFLFWMGGAAVIGMGLWTLLEKSSYISFLANSTLSVSAYILLFAGGIVMITGFLGCCAMVREHKGCLSVYLSVIISVYAAELAAGVLAYMYYETISEELKESMNQTIADDYSKPGKEYITEAIDQLQEDFRCCGGNGYSDWKHSFYINSTQSSDRIVPDSCCKTVTLYCGKRDHPSNIYKVEIGCITKLEDFLQEHLLLIGAVSVGIACFQLIGVFLSACFLYILYKEEREDKLNIL</sequence>
<proteinExistence type="inferred from homology"/>